<dbReference type="InterPro" id="IPR036397">
    <property type="entry name" value="RNaseH_sf"/>
</dbReference>
<evidence type="ECO:0000313" key="1">
    <source>
        <dbReference type="EMBL" id="GFX96949.1"/>
    </source>
</evidence>
<organism evidence="1 2">
    <name type="scientific">Trichonephila clavipes</name>
    <name type="common">Golden silk orbweaver</name>
    <name type="synonym">Nephila clavipes</name>
    <dbReference type="NCBI Taxonomy" id="2585209"/>
    <lineage>
        <taxon>Eukaryota</taxon>
        <taxon>Metazoa</taxon>
        <taxon>Ecdysozoa</taxon>
        <taxon>Arthropoda</taxon>
        <taxon>Chelicerata</taxon>
        <taxon>Arachnida</taxon>
        <taxon>Araneae</taxon>
        <taxon>Araneomorphae</taxon>
        <taxon>Entelegynae</taxon>
        <taxon>Araneoidea</taxon>
        <taxon>Nephilidae</taxon>
        <taxon>Trichonephila</taxon>
    </lineage>
</organism>
<gene>
    <name evidence="1" type="primary">AVEN_117867_1</name>
    <name evidence="1" type="ORF">TNCV_1996811</name>
</gene>
<dbReference type="AlphaFoldDB" id="A0A8X6RQK6"/>
<dbReference type="EMBL" id="BMAU01021195">
    <property type="protein sequence ID" value="GFX96949.1"/>
    <property type="molecule type" value="Genomic_DNA"/>
</dbReference>
<dbReference type="Proteomes" id="UP000887159">
    <property type="component" value="Unassembled WGS sequence"/>
</dbReference>
<protein>
    <submittedName>
        <fullName evidence="1">Uncharacterized protein</fullName>
    </submittedName>
</protein>
<sequence>MDPTFQQGTVQAVGESVKVWGVCSWCNMGPLICLDTTLIGDRYVSILSDLLHPFMSIVHSDGFGEFQQDNAIPPHIQN</sequence>
<dbReference type="Gene3D" id="3.30.420.10">
    <property type="entry name" value="Ribonuclease H-like superfamily/Ribonuclease H"/>
    <property type="match status" value="1"/>
</dbReference>
<keyword evidence="2" id="KW-1185">Reference proteome</keyword>
<name>A0A8X6RQK6_TRICX</name>
<dbReference type="GO" id="GO:0003676">
    <property type="term" value="F:nucleic acid binding"/>
    <property type="evidence" value="ECO:0007669"/>
    <property type="project" value="InterPro"/>
</dbReference>
<comment type="caution">
    <text evidence="1">The sequence shown here is derived from an EMBL/GenBank/DDBJ whole genome shotgun (WGS) entry which is preliminary data.</text>
</comment>
<accession>A0A8X6RQK6</accession>
<reference evidence="1" key="1">
    <citation type="submission" date="2020-08" db="EMBL/GenBank/DDBJ databases">
        <title>Multicomponent nature underlies the extraordinary mechanical properties of spider dragline silk.</title>
        <authorList>
            <person name="Kono N."/>
            <person name="Nakamura H."/>
            <person name="Mori M."/>
            <person name="Yoshida Y."/>
            <person name="Ohtoshi R."/>
            <person name="Malay A.D."/>
            <person name="Moran D.A.P."/>
            <person name="Tomita M."/>
            <person name="Numata K."/>
            <person name="Arakawa K."/>
        </authorList>
    </citation>
    <scope>NUCLEOTIDE SEQUENCE</scope>
</reference>
<proteinExistence type="predicted"/>
<evidence type="ECO:0000313" key="2">
    <source>
        <dbReference type="Proteomes" id="UP000887159"/>
    </source>
</evidence>